<accession>A0A0G1Y378</accession>
<dbReference type="AlphaFoldDB" id="A0A0G1Y378"/>
<dbReference type="Proteomes" id="UP000033965">
    <property type="component" value="Unassembled WGS sequence"/>
</dbReference>
<sequence>MQSTVNLFRHLYESLPPLFPAGIKEKIFHAREHIESDPAVTLPEIEQTMLTFGYEVWPWNQAYREFFAVAEAAVGEHFLLPKLTPELRRRYEDFQRYGGVLRELHSGRPADFFSGEERADLCAALVETQLELKAYVNNDVASVRRGKYLKRVAEFSGVLEEIAVNLERMNELASAEQDHPALADQIRSQVRAFEYGLCFLGPEIGPTAVCQSVEYFAGRKDELNRLRGIHREQQINF</sequence>
<gene>
    <name evidence="1" type="ORF">UY44_C0003G0025</name>
</gene>
<evidence type="ECO:0000313" key="2">
    <source>
        <dbReference type="Proteomes" id="UP000033965"/>
    </source>
</evidence>
<dbReference type="EMBL" id="LCPZ01000003">
    <property type="protein sequence ID" value="KKW09352.1"/>
    <property type="molecule type" value="Genomic_DNA"/>
</dbReference>
<reference evidence="1 2" key="1">
    <citation type="journal article" date="2015" name="Nature">
        <title>rRNA introns, odd ribosomes, and small enigmatic genomes across a large radiation of phyla.</title>
        <authorList>
            <person name="Brown C.T."/>
            <person name="Hug L.A."/>
            <person name="Thomas B.C."/>
            <person name="Sharon I."/>
            <person name="Castelle C.J."/>
            <person name="Singh A."/>
            <person name="Wilkins M.J."/>
            <person name="Williams K.H."/>
            <person name="Banfield J.F."/>
        </authorList>
    </citation>
    <scope>NUCLEOTIDE SEQUENCE [LARGE SCALE GENOMIC DNA]</scope>
</reference>
<name>A0A0G1Y378_9BACT</name>
<evidence type="ECO:0000313" key="1">
    <source>
        <dbReference type="EMBL" id="KKW09352.1"/>
    </source>
</evidence>
<protein>
    <submittedName>
        <fullName evidence="1">Uncharacterized protein</fullName>
    </submittedName>
</protein>
<organism evidence="1 2">
    <name type="scientific">Candidatus Kaiserbacteria bacterium GW2011_GWA2_49_19</name>
    <dbReference type="NCBI Taxonomy" id="1618669"/>
    <lineage>
        <taxon>Bacteria</taxon>
        <taxon>Candidatus Kaiseribacteriota</taxon>
    </lineage>
</organism>
<comment type="caution">
    <text evidence="1">The sequence shown here is derived from an EMBL/GenBank/DDBJ whole genome shotgun (WGS) entry which is preliminary data.</text>
</comment>
<proteinExistence type="predicted"/>